<evidence type="ECO:0000256" key="2">
    <source>
        <dbReference type="SAM" id="MobiDB-lite"/>
    </source>
</evidence>
<protein>
    <submittedName>
        <fullName evidence="3">CoA transferase</fullName>
    </submittedName>
</protein>
<evidence type="ECO:0000313" key="4">
    <source>
        <dbReference type="Proteomes" id="UP000283087"/>
    </source>
</evidence>
<dbReference type="AlphaFoldDB" id="A0A430KVD2"/>
<feature type="compositionally biased region" description="Basic and acidic residues" evidence="2">
    <location>
        <begin position="415"/>
        <end position="424"/>
    </location>
</feature>
<evidence type="ECO:0000256" key="1">
    <source>
        <dbReference type="ARBA" id="ARBA00022679"/>
    </source>
</evidence>
<dbReference type="InterPro" id="IPR023606">
    <property type="entry name" value="CoA-Trfase_III_dom_1_sf"/>
</dbReference>
<dbReference type="RefSeq" id="WP_126157271.1">
    <property type="nucleotide sequence ID" value="NZ_RQXW01000002.1"/>
</dbReference>
<dbReference type="Proteomes" id="UP000283087">
    <property type="component" value="Unassembled WGS sequence"/>
</dbReference>
<dbReference type="GO" id="GO:0008410">
    <property type="term" value="F:CoA-transferase activity"/>
    <property type="evidence" value="ECO:0007669"/>
    <property type="project" value="TreeGrafter"/>
</dbReference>
<gene>
    <name evidence="3" type="ORF">EH243_03635</name>
</gene>
<proteinExistence type="predicted"/>
<dbReference type="InterPro" id="IPR044855">
    <property type="entry name" value="CoA-Trfase_III_dom3_sf"/>
</dbReference>
<comment type="caution">
    <text evidence="3">The sequence shown here is derived from an EMBL/GenBank/DDBJ whole genome shotgun (WGS) entry which is preliminary data.</text>
</comment>
<dbReference type="InterPro" id="IPR003673">
    <property type="entry name" value="CoA-Trfase_fam_III"/>
</dbReference>
<evidence type="ECO:0000313" key="3">
    <source>
        <dbReference type="EMBL" id="RTE67304.1"/>
    </source>
</evidence>
<dbReference type="SUPFAM" id="SSF89796">
    <property type="entry name" value="CoA-transferase family III (CaiB/BaiF)"/>
    <property type="match status" value="1"/>
</dbReference>
<dbReference type="PANTHER" id="PTHR48207:SF3">
    <property type="entry name" value="SUCCINATE--HYDROXYMETHYLGLUTARATE COA-TRANSFERASE"/>
    <property type="match status" value="1"/>
</dbReference>
<dbReference type="Gene3D" id="3.40.50.10540">
    <property type="entry name" value="Crotonobetainyl-coa:carnitine coa-transferase, domain 1"/>
    <property type="match status" value="1"/>
</dbReference>
<dbReference type="PANTHER" id="PTHR48207">
    <property type="entry name" value="SUCCINATE--HYDROXYMETHYLGLUTARATE COA-TRANSFERASE"/>
    <property type="match status" value="1"/>
</dbReference>
<dbReference type="Gene3D" id="3.30.1540.10">
    <property type="entry name" value="formyl-coa transferase, domain 3"/>
    <property type="match status" value="1"/>
</dbReference>
<sequence>MSEQDKTLPLSGVRVVDFSGYVAGPFCCMLLGDMGADVIKVESPTGEQWRHQDPFTPGMSKSFMALNRNKRSVVINLKDPVEREKAIKLLETADVMVSNFRPGVAERYGLDYETLKELFPRLIFTSNTAYGPIGSRWHQPGYDLVVQAFSGLLSSNPSPDGGVPKRYAGVALVDFTAGHYMLYGIMCALFQRYQTGKGQKVEASLLEAALGLQRQKMLTLEGALDIPEQPGNVIEQMASTSTASNAMGARELYYRTYQTSDGFITVGCLNVPQRQVFLKLLQMEDPWHTNPDDIPADAAIDKVRRELTVTAEERFKEHSTEEWVRRFEGEGVPNAPLKMLGQVMNDPEVAEGGFLYEYDYPGYGKVQSVGTGVRVGKGASVRRPPPRLGEHTDEILEELGLINPAASAPLNKSAGHQEQRGESQ</sequence>
<dbReference type="EMBL" id="RQXW01000002">
    <property type="protein sequence ID" value="RTE67304.1"/>
    <property type="molecule type" value="Genomic_DNA"/>
</dbReference>
<reference evidence="3 4" key="1">
    <citation type="submission" date="2018-11" db="EMBL/GenBank/DDBJ databases">
        <title>The draft genome sequence of Amphritea opalescens ANRC-JH13T.</title>
        <authorList>
            <person name="Fang Z."/>
            <person name="Zhang Y."/>
            <person name="Han X."/>
        </authorList>
    </citation>
    <scope>NUCLEOTIDE SEQUENCE [LARGE SCALE GENOMIC DNA]</scope>
    <source>
        <strain evidence="3 4">ANRC-JH13</strain>
    </source>
</reference>
<dbReference type="OrthoDB" id="9058532at2"/>
<keyword evidence="1 3" id="KW-0808">Transferase</keyword>
<organism evidence="3 4">
    <name type="scientific">Amphritea opalescens</name>
    <dbReference type="NCBI Taxonomy" id="2490544"/>
    <lineage>
        <taxon>Bacteria</taxon>
        <taxon>Pseudomonadati</taxon>
        <taxon>Pseudomonadota</taxon>
        <taxon>Gammaproteobacteria</taxon>
        <taxon>Oceanospirillales</taxon>
        <taxon>Oceanospirillaceae</taxon>
        <taxon>Amphritea</taxon>
    </lineage>
</organism>
<feature type="region of interest" description="Disordered" evidence="2">
    <location>
        <begin position="405"/>
        <end position="424"/>
    </location>
</feature>
<dbReference type="InterPro" id="IPR050483">
    <property type="entry name" value="CoA-transferase_III_domain"/>
</dbReference>
<accession>A0A430KVD2</accession>
<dbReference type="Pfam" id="PF02515">
    <property type="entry name" value="CoA_transf_3"/>
    <property type="match status" value="1"/>
</dbReference>
<keyword evidence="4" id="KW-1185">Reference proteome</keyword>
<name>A0A430KVD2_9GAMM</name>